<evidence type="ECO:0000313" key="7">
    <source>
        <dbReference type="EMBL" id="APD09485.1"/>
    </source>
</evidence>
<dbReference type="EMBL" id="CP016312">
    <property type="protein sequence ID" value="APD09485.1"/>
    <property type="molecule type" value="Genomic_DNA"/>
</dbReference>
<evidence type="ECO:0000313" key="8">
    <source>
        <dbReference type="EMBL" id="BDG17232.1"/>
    </source>
</evidence>
<dbReference type="PANTHER" id="PTHR43003">
    <property type="entry name" value="DNA-3-METHYLADENINE GLYCOSYLASE"/>
    <property type="match status" value="1"/>
</dbReference>
<feature type="domain" description="HhH-GPD" evidence="6">
    <location>
        <begin position="38"/>
        <end position="183"/>
    </location>
</feature>
<dbReference type="GO" id="GO:0008725">
    <property type="term" value="F:DNA-3-methyladenine glycosylase activity"/>
    <property type="evidence" value="ECO:0007669"/>
    <property type="project" value="TreeGrafter"/>
</dbReference>
<dbReference type="Gene3D" id="1.10.340.30">
    <property type="entry name" value="Hypothetical protein, domain 2"/>
    <property type="match status" value="1"/>
</dbReference>
<evidence type="ECO:0000313" key="9">
    <source>
        <dbReference type="Proteomes" id="UP000182993"/>
    </source>
</evidence>
<evidence type="ECO:0000256" key="5">
    <source>
        <dbReference type="ARBA" id="ARBA00023204"/>
    </source>
</evidence>
<dbReference type="Proteomes" id="UP000831120">
    <property type="component" value="Chromosome"/>
</dbReference>
<keyword evidence="4" id="KW-0227">DNA damage</keyword>
<evidence type="ECO:0000313" key="10">
    <source>
        <dbReference type="Proteomes" id="UP000831120"/>
    </source>
</evidence>
<keyword evidence="7" id="KW-0378">Hydrolase</keyword>
<dbReference type="EMBL" id="AP025593">
    <property type="protein sequence ID" value="BDG17232.1"/>
    <property type="molecule type" value="Genomic_DNA"/>
</dbReference>
<gene>
    <name evidence="7" type="ORF">A0O31_01360</name>
    <name evidence="8" type="ORF">TbrSNM41_19660</name>
</gene>
<keyword evidence="10" id="KW-1185">Reference proteome</keyword>
<keyword evidence="5" id="KW-0234">DNA repair</keyword>
<reference evidence="7" key="2">
    <citation type="journal article" date="2017" name="Stand. Genomic Sci.">
        <title>Complete genome sequence of Thermus brockianus GE-1 reveals key enzymes of xylan/xylose metabolism.</title>
        <authorList>
            <person name="Schaefers C."/>
            <person name="Blank S."/>
            <person name="Wiebusch S."/>
            <person name="Elleuche S."/>
            <person name="Antranikian G."/>
        </authorList>
    </citation>
    <scope>NUCLEOTIDE SEQUENCE</scope>
    <source>
        <strain evidence="7">GE-1</strain>
    </source>
</reference>
<dbReference type="GO" id="GO:0006285">
    <property type="term" value="P:base-excision repair, AP site formation"/>
    <property type="evidence" value="ECO:0007669"/>
    <property type="project" value="TreeGrafter"/>
</dbReference>
<dbReference type="FunFam" id="1.10.340.30:FF:000004">
    <property type="entry name" value="DNA-3-methyladenine glycosylase II"/>
    <property type="match status" value="1"/>
</dbReference>
<comment type="similarity">
    <text evidence="2">Belongs to the alkylbase DNA glycosidase AlkA family.</text>
</comment>
<dbReference type="GO" id="GO:0006307">
    <property type="term" value="P:DNA alkylation repair"/>
    <property type="evidence" value="ECO:0007669"/>
    <property type="project" value="TreeGrafter"/>
</dbReference>
<dbReference type="RefSeq" id="WP_071677185.1">
    <property type="nucleotide sequence ID" value="NZ_AP025593.1"/>
</dbReference>
<dbReference type="GO" id="GO:0032131">
    <property type="term" value="F:alkylated DNA binding"/>
    <property type="evidence" value="ECO:0007669"/>
    <property type="project" value="TreeGrafter"/>
</dbReference>
<dbReference type="Pfam" id="PF00730">
    <property type="entry name" value="HhH-GPD"/>
    <property type="match status" value="1"/>
</dbReference>
<name>A0A1J0LVJ0_THEBO</name>
<proteinExistence type="inferred from homology"/>
<dbReference type="AlphaFoldDB" id="A0A1J0LVJ0"/>
<dbReference type="GO" id="GO:0005737">
    <property type="term" value="C:cytoplasm"/>
    <property type="evidence" value="ECO:0007669"/>
    <property type="project" value="TreeGrafter"/>
</dbReference>
<dbReference type="CDD" id="cd00056">
    <property type="entry name" value="ENDO3c"/>
    <property type="match status" value="1"/>
</dbReference>
<evidence type="ECO:0000259" key="6">
    <source>
        <dbReference type="SMART" id="SM00478"/>
    </source>
</evidence>
<dbReference type="InterPro" id="IPR003265">
    <property type="entry name" value="HhH-GPD_domain"/>
</dbReference>
<dbReference type="Proteomes" id="UP000182993">
    <property type="component" value="Chromosome"/>
</dbReference>
<dbReference type="InterPro" id="IPR051912">
    <property type="entry name" value="Alkylbase_DNA_Glycosylase/TA"/>
</dbReference>
<evidence type="ECO:0000256" key="2">
    <source>
        <dbReference type="ARBA" id="ARBA00010817"/>
    </source>
</evidence>
<dbReference type="PANTHER" id="PTHR43003:SF5">
    <property type="entry name" value="DNA-3-METHYLADENINE GLYCOSYLASE"/>
    <property type="match status" value="1"/>
</dbReference>
<dbReference type="EC" id="3.2.2.21" evidence="3"/>
<dbReference type="STRING" id="56956.A0O31_01360"/>
<reference evidence="8 10" key="3">
    <citation type="journal article" date="2022" name="Microbiol. Resour. Announc.">
        <title>Complete Genome Sequences of Thermus Strains Isolated from Senami Hot Spring in Japan.</title>
        <authorList>
            <person name="Miyazaki K."/>
        </authorList>
    </citation>
    <scope>NUCLEOTIDE SEQUENCE [LARGE SCALE GENOMIC DNA]</scope>
    <source>
        <strain evidence="8 10">SNM4-1</strain>
    </source>
</reference>
<reference evidence="9" key="1">
    <citation type="submission" date="2016-06" db="EMBL/GenBank/DDBJ databases">
        <title>Whole genome sequencing of Thermus brockianus strain GE-1.</title>
        <authorList>
            <person name="Schaefers C."/>
            <person name="Blank S."/>
            <person name="Wiebusch S."/>
            <person name="Elleuche S."/>
            <person name="Antranikian G."/>
        </authorList>
    </citation>
    <scope>NUCLEOTIDE SEQUENCE [LARGE SCALE GENOMIC DNA]</scope>
    <source>
        <strain evidence="9">GE-1</strain>
    </source>
</reference>
<dbReference type="InterPro" id="IPR011257">
    <property type="entry name" value="DNA_glycosylase"/>
</dbReference>
<dbReference type="GO" id="GO:0043916">
    <property type="term" value="F:DNA-7-methylguanine glycosylase activity"/>
    <property type="evidence" value="ECO:0007669"/>
    <property type="project" value="TreeGrafter"/>
</dbReference>
<protein>
    <recommendedName>
        <fullName evidence="3">DNA-3-methyladenine glycosylase II</fullName>
        <ecNumber evidence="3">3.2.2.21</ecNumber>
    </recommendedName>
</protein>
<dbReference type="Gene3D" id="1.10.1670.40">
    <property type="match status" value="1"/>
</dbReference>
<accession>A0A1J0LVJ0</accession>
<organism evidence="7 9">
    <name type="scientific">Thermus brockianus</name>
    <dbReference type="NCBI Taxonomy" id="56956"/>
    <lineage>
        <taxon>Bacteria</taxon>
        <taxon>Thermotogati</taxon>
        <taxon>Deinococcota</taxon>
        <taxon>Deinococci</taxon>
        <taxon>Thermales</taxon>
        <taxon>Thermaceae</taxon>
        <taxon>Thermus</taxon>
    </lineage>
</organism>
<dbReference type="OrthoDB" id="9785929at2"/>
<sequence>MFEHPLLLAFWERHGPAPFHPHPVPRRDPFRVLAESIVAQQLSTKAAETIAGRLWQRVEPRPEAVLRAPLEALRQAGLSRSKALALKDLAKKAMEGLFQDLADLEDEAVKERLCGVRGVGPWTAEMFLMFGLGRPDVWPVGDLGLRRAAKALFGIEGEALAAFGEPFRPYRSHLAWYLWRSLESSPWKGP</sequence>
<dbReference type="SMART" id="SM00478">
    <property type="entry name" value="ENDO3c"/>
    <property type="match status" value="1"/>
</dbReference>
<evidence type="ECO:0000256" key="4">
    <source>
        <dbReference type="ARBA" id="ARBA00022763"/>
    </source>
</evidence>
<evidence type="ECO:0000256" key="1">
    <source>
        <dbReference type="ARBA" id="ARBA00000086"/>
    </source>
</evidence>
<keyword evidence="7" id="KW-0326">Glycosidase</keyword>
<evidence type="ECO:0000256" key="3">
    <source>
        <dbReference type="ARBA" id="ARBA00012000"/>
    </source>
</evidence>
<dbReference type="SUPFAM" id="SSF48150">
    <property type="entry name" value="DNA-glycosylase"/>
    <property type="match status" value="1"/>
</dbReference>
<dbReference type="KEGG" id="tbc:A0O31_01360"/>
<dbReference type="GO" id="GO:0032993">
    <property type="term" value="C:protein-DNA complex"/>
    <property type="evidence" value="ECO:0007669"/>
    <property type="project" value="TreeGrafter"/>
</dbReference>
<comment type="catalytic activity">
    <reaction evidence="1">
        <text>Hydrolysis of alkylated DNA, releasing 3-methyladenine, 3-methylguanine, 7-methylguanine and 7-methyladenine.</text>
        <dbReference type="EC" id="3.2.2.21"/>
    </reaction>
</comment>